<proteinExistence type="predicted"/>
<sequence>MTFRKPLVAGVAVAAMMLSPLSAFAQDTTTPAEAPAAETTEAAPADAAPAEGSATAEVAAAVDNLASQNWLKVCDPLPDGQKACLMRQVILANGQFLGSFLLRDDPGQESRLLAVAAVPLGVLLPFGLTWQIDNAKPVRVPYMLCDTQSCSTQLVINEQYVNSLKRGNKLTLTAKNRQNQDLAIEIDLAGFTATYDTDSALTFEQLQQQESGQNALEQVLQDRAEQLRKELTTDGSTPPANGAVPADGAAPANGAPANGTDAPAQQ</sequence>
<evidence type="ECO:0000256" key="2">
    <source>
        <dbReference type="SAM" id="SignalP"/>
    </source>
</evidence>
<evidence type="ECO:0000313" key="4">
    <source>
        <dbReference type="Proteomes" id="UP000194474"/>
    </source>
</evidence>
<dbReference type="InterPro" id="IPR038696">
    <property type="entry name" value="IalB_sf"/>
</dbReference>
<gene>
    <name evidence="3" type="ORF">SAMN06295905_1189</name>
</gene>
<feature type="region of interest" description="Disordered" evidence="1">
    <location>
        <begin position="29"/>
        <end position="50"/>
    </location>
</feature>
<dbReference type="RefSeq" id="WP_170926371.1">
    <property type="nucleotide sequence ID" value="NZ_FXWK01000001.1"/>
</dbReference>
<feature type="compositionally biased region" description="Low complexity" evidence="1">
    <location>
        <begin position="238"/>
        <end position="266"/>
    </location>
</feature>
<organism evidence="3 4">
    <name type="scientific">Devosia lucknowensis</name>
    <dbReference type="NCBI Taxonomy" id="1096929"/>
    <lineage>
        <taxon>Bacteria</taxon>
        <taxon>Pseudomonadati</taxon>
        <taxon>Pseudomonadota</taxon>
        <taxon>Alphaproteobacteria</taxon>
        <taxon>Hyphomicrobiales</taxon>
        <taxon>Devosiaceae</taxon>
        <taxon>Devosia</taxon>
    </lineage>
</organism>
<feature type="region of interest" description="Disordered" evidence="1">
    <location>
        <begin position="224"/>
        <end position="266"/>
    </location>
</feature>
<accession>A0A1Y6ERI5</accession>
<dbReference type="Pfam" id="PF06776">
    <property type="entry name" value="IalB"/>
    <property type="match status" value="1"/>
</dbReference>
<feature type="signal peptide" evidence="2">
    <location>
        <begin position="1"/>
        <end position="25"/>
    </location>
</feature>
<keyword evidence="2" id="KW-0732">Signal</keyword>
<evidence type="ECO:0000256" key="1">
    <source>
        <dbReference type="SAM" id="MobiDB-lite"/>
    </source>
</evidence>
<protein>
    <submittedName>
        <fullName evidence="3">Invasion protein IalB, involved in pathogenesis</fullName>
    </submittedName>
</protein>
<name>A0A1Y6ERI5_9HYPH</name>
<dbReference type="Proteomes" id="UP000194474">
    <property type="component" value="Unassembled WGS sequence"/>
</dbReference>
<dbReference type="AlphaFoldDB" id="A0A1Y6ERI5"/>
<reference evidence="4" key="1">
    <citation type="submission" date="2017-04" db="EMBL/GenBank/DDBJ databases">
        <authorList>
            <person name="Varghese N."/>
            <person name="Submissions S."/>
        </authorList>
    </citation>
    <scope>NUCLEOTIDE SEQUENCE [LARGE SCALE GENOMIC DNA]</scope>
</reference>
<dbReference type="EMBL" id="FXWK01000001">
    <property type="protein sequence ID" value="SMQ65294.1"/>
    <property type="molecule type" value="Genomic_DNA"/>
</dbReference>
<dbReference type="Gene3D" id="2.60.40.1880">
    <property type="entry name" value="Invasion associated locus B (IalB) protein"/>
    <property type="match status" value="1"/>
</dbReference>
<keyword evidence="4" id="KW-1185">Reference proteome</keyword>
<dbReference type="InterPro" id="IPR010642">
    <property type="entry name" value="Invasion_prot_B"/>
</dbReference>
<evidence type="ECO:0000313" key="3">
    <source>
        <dbReference type="EMBL" id="SMQ65294.1"/>
    </source>
</evidence>
<feature type="chain" id="PRO_5013232503" evidence="2">
    <location>
        <begin position="26"/>
        <end position="266"/>
    </location>
</feature>